<dbReference type="EMBL" id="JABMOJ010000165">
    <property type="protein sequence ID" value="NQV64614.1"/>
    <property type="molecule type" value="Genomic_DNA"/>
</dbReference>
<dbReference type="InterPro" id="IPR002197">
    <property type="entry name" value="HTH_Fis"/>
</dbReference>
<dbReference type="GO" id="GO:0006355">
    <property type="term" value="P:regulation of DNA-templated transcription"/>
    <property type="evidence" value="ECO:0007669"/>
    <property type="project" value="InterPro"/>
</dbReference>
<dbReference type="InterPro" id="IPR009057">
    <property type="entry name" value="Homeodomain-like_sf"/>
</dbReference>
<evidence type="ECO:0000256" key="3">
    <source>
        <dbReference type="ARBA" id="ARBA00029540"/>
    </source>
</evidence>
<dbReference type="SUPFAM" id="SSF46689">
    <property type="entry name" value="Homeodomain-like"/>
    <property type="match status" value="1"/>
</dbReference>
<evidence type="ECO:0000256" key="1">
    <source>
        <dbReference type="ARBA" id="ARBA00008559"/>
    </source>
</evidence>
<dbReference type="PRINTS" id="PR01591">
    <property type="entry name" value="DNABINDNGFIS"/>
</dbReference>
<dbReference type="PRINTS" id="PR01590">
    <property type="entry name" value="HTHFIS"/>
</dbReference>
<comment type="caution">
    <text evidence="5">The sequence shown here is derived from an EMBL/GenBank/DDBJ whole genome shotgun (WGS) entry which is preliminary data.</text>
</comment>
<dbReference type="PANTHER" id="PTHR47918">
    <property type="entry name" value="DNA-BINDING PROTEIN FIS"/>
    <property type="match status" value="1"/>
</dbReference>
<dbReference type="InterPro" id="IPR050207">
    <property type="entry name" value="Trans_regulatory_Fis"/>
</dbReference>
<keyword evidence="2" id="KW-0238">DNA-binding</keyword>
<dbReference type="Gene3D" id="1.10.10.60">
    <property type="entry name" value="Homeodomain-like"/>
    <property type="match status" value="1"/>
</dbReference>
<dbReference type="GO" id="GO:0043565">
    <property type="term" value="F:sequence-specific DNA binding"/>
    <property type="evidence" value="ECO:0007669"/>
    <property type="project" value="InterPro"/>
</dbReference>
<dbReference type="InterPro" id="IPR005412">
    <property type="entry name" value="Fis_DNA-bd"/>
</dbReference>
<evidence type="ECO:0000313" key="5">
    <source>
        <dbReference type="EMBL" id="NQV64614.1"/>
    </source>
</evidence>
<accession>A0A972VWJ1</accession>
<dbReference type="AlphaFoldDB" id="A0A972VWJ1"/>
<name>A0A972VWJ1_9GAMM</name>
<evidence type="ECO:0000256" key="2">
    <source>
        <dbReference type="ARBA" id="ARBA00023125"/>
    </source>
</evidence>
<evidence type="ECO:0000313" key="6">
    <source>
        <dbReference type="Proteomes" id="UP000754644"/>
    </source>
</evidence>
<dbReference type="Pfam" id="PF02954">
    <property type="entry name" value="HTH_8"/>
    <property type="match status" value="1"/>
</dbReference>
<gene>
    <name evidence="5" type="ORF">HQ497_04540</name>
</gene>
<organism evidence="5 6">
    <name type="scientific">SAR86 cluster bacterium</name>
    <dbReference type="NCBI Taxonomy" id="2030880"/>
    <lineage>
        <taxon>Bacteria</taxon>
        <taxon>Pseudomonadati</taxon>
        <taxon>Pseudomonadota</taxon>
        <taxon>Gammaproteobacteria</taxon>
        <taxon>SAR86 cluster</taxon>
    </lineage>
</organism>
<proteinExistence type="inferred from homology"/>
<sequence>MSDVIEEYNVGAEAEPLLSHSVAASVKAYIRAMDDQPLSDLYELVMCEVEMPLLTCVLRHTRQNQSLTAEILGLNRGTLRKKMKKYGML</sequence>
<evidence type="ECO:0000259" key="4">
    <source>
        <dbReference type="Pfam" id="PF02954"/>
    </source>
</evidence>
<protein>
    <recommendedName>
        <fullName evidence="3">Putative Fis-like DNA-binding protein</fullName>
    </recommendedName>
</protein>
<dbReference type="PANTHER" id="PTHR47918:SF1">
    <property type="entry name" value="DNA-BINDING PROTEIN FIS"/>
    <property type="match status" value="1"/>
</dbReference>
<feature type="domain" description="DNA binding HTH" evidence="4">
    <location>
        <begin position="48"/>
        <end position="86"/>
    </location>
</feature>
<reference evidence="5" key="1">
    <citation type="submission" date="2020-05" db="EMBL/GenBank/DDBJ databases">
        <title>Sulfur intermediates as new biogeochemical hubs in an aquatic model microbial ecosystem.</title>
        <authorList>
            <person name="Vigneron A."/>
        </authorList>
    </citation>
    <scope>NUCLEOTIDE SEQUENCE</scope>
    <source>
        <strain evidence="5">Bin.250</strain>
    </source>
</reference>
<dbReference type="Proteomes" id="UP000754644">
    <property type="component" value="Unassembled WGS sequence"/>
</dbReference>
<dbReference type="PIRSF" id="PIRSF002097">
    <property type="entry name" value="DNA-binding_Fis"/>
    <property type="match status" value="1"/>
</dbReference>
<comment type="similarity">
    <text evidence="1">Belongs to the transcriptional regulatory Fis family.</text>
</comment>